<dbReference type="FunFam" id="4.10.1040.10:FF:000001">
    <property type="entry name" value="doublesex- and mab-3-related transcription factor 1"/>
    <property type="match status" value="1"/>
</dbReference>
<proteinExistence type="evidence at transcript level"/>
<dbReference type="GO" id="GO:0005634">
    <property type="term" value="C:nucleus"/>
    <property type="evidence" value="ECO:0007669"/>
    <property type="project" value="UniProtKB-SubCell"/>
</dbReference>
<dbReference type="PANTHER" id="PTHR12322:SF116">
    <property type="entry name" value="DOUBLESEX-MAB RELATED 99B"/>
    <property type="match status" value="1"/>
</dbReference>
<evidence type="ECO:0000313" key="8">
    <source>
        <dbReference type="EMBL" id="JAA55593.1"/>
    </source>
</evidence>
<dbReference type="AlphaFoldDB" id="L7LXH4"/>
<accession>L7LXH4</accession>
<name>L7LXH4_RHIPC</name>
<dbReference type="EMBL" id="GACK01009441">
    <property type="protein sequence ID" value="JAA55593.1"/>
    <property type="molecule type" value="mRNA"/>
</dbReference>
<feature type="DNA-binding region" description="DM" evidence="5">
    <location>
        <begin position="50"/>
        <end position="97"/>
    </location>
</feature>
<evidence type="ECO:0000256" key="1">
    <source>
        <dbReference type="ARBA" id="ARBA00022723"/>
    </source>
</evidence>
<dbReference type="Pfam" id="PF00751">
    <property type="entry name" value="DM"/>
    <property type="match status" value="1"/>
</dbReference>
<feature type="region of interest" description="Disordered" evidence="6">
    <location>
        <begin position="1"/>
        <end position="49"/>
    </location>
</feature>
<keyword evidence="3 5" id="KW-0238">DNA-binding</keyword>
<sequence length="364" mass="37243">MILMESRTPADGPGKVPSKLPGASSGAASASSASATKTSGTTTTTRSPQCARCRNHNRKVAVRGHKRYCPYRICVCPKCKLIAERQVVMAQQVALRRAQVQDEASGRAVFEEVDPKSLLDQPPPTDVVKPPALVSTANSFAANDYAGSHHRSPDVLITAVAGLPGESFWNTTLPRLHPSNLRLVNLPPPLASAHHPAAAPPPVSPAFPWPYTPGPYVDPHRQPTAHPSFALPPAPPAPYVLPAAAAPPHAALGLATPLYEPPTVVAKPPPPPPPLASLVTSAPLYDAAAAVVAATAGSGAGLSVVGGATSVGSGSGSSSASRLTPELQAVAGSPVPLDYSSQAAFGEEYIDVQGTTTPGLPGHS</sequence>
<comment type="subcellular location">
    <subcellularLocation>
        <location evidence="5">Nucleus</location>
    </subcellularLocation>
</comment>
<keyword evidence="2 5" id="KW-0862">Zinc</keyword>
<dbReference type="GO" id="GO:0000981">
    <property type="term" value="F:DNA-binding transcription factor activity, RNA polymerase II-specific"/>
    <property type="evidence" value="ECO:0007669"/>
    <property type="project" value="TreeGrafter"/>
</dbReference>
<dbReference type="InterPro" id="IPR026607">
    <property type="entry name" value="DMRT"/>
</dbReference>
<evidence type="ECO:0000256" key="3">
    <source>
        <dbReference type="ARBA" id="ARBA00023125"/>
    </source>
</evidence>
<evidence type="ECO:0000256" key="6">
    <source>
        <dbReference type="SAM" id="MobiDB-lite"/>
    </source>
</evidence>
<dbReference type="PANTHER" id="PTHR12322">
    <property type="entry name" value="DOUBLESEX AND MAB-3 RELATED TRANSCRIPTION FACTOR DMRT"/>
    <property type="match status" value="1"/>
</dbReference>
<organism evidence="8">
    <name type="scientific">Rhipicephalus pulchellus</name>
    <name type="common">Yellow backed tick</name>
    <name type="synonym">Dermacentor pulchellus</name>
    <dbReference type="NCBI Taxonomy" id="72859"/>
    <lineage>
        <taxon>Eukaryota</taxon>
        <taxon>Metazoa</taxon>
        <taxon>Ecdysozoa</taxon>
        <taxon>Arthropoda</taxon>
        <taxon>Chelicerata</taxon>
        <taxon>Arachnida</taxon>
        <taxon>Acari</taxon>
        <taxon>Parasitiformes</taxon>
        <taxon>Ixodida</taxon>
        <taxon>Ixodoidea</taxon>
        <taxon>Ixodidae</taxon>
        <taxon>Rhipicephalinae</taxon>
        <taxon>Rhipicephalus</taxon>
        <taxon>Rhipicephalus</taxon>
    </lineage>
</organism>
<dbReference type="PROSITE" id="PS50809">
    <property type="entry name" value="DM_2"/>
    <property type="match status" value="1"/>
</dbReference>
<dbReference type="Gene3D" id="4.10.1040.10">
    <property type="entry name" value="DM DNA-binding domain"/>
    <property type="match status" value="1"/>
</dbReference>
<dbReference type="InterPro" id="IPR001275">
    <property type="entry name" value="DM_DNA-bd"/>
</dbReference>
<dbReference type="SUPFAM" id="SSF82927">
    <property type="entry name" value="Cysteine-rich DNA binding domain, (DM domain)"/>
    <property type="match status" value="1"/>
</dbReference>
<dbReference type="InterPro" id="IPR036407">
    <property type="entry name" value="DM_DNA-bd_sf"/>
</dbReference>
<dbReference type="GO" id="GO:0007548">
    <property type="term" value="P:sex differentiation"/>
    <property type="evidence" value="ECO:0007669"/>
    <property type="project" value="TreeGrafter"/>
</dbReference>
<dbReference type="PROSITE" id="PS40000">
    <property type="entry name" value="DM_1"/>
    <property type="match status" value="1"/>
</dbReference>
<evidence type="ECO:0000256" key="4">
    <source>
        <dbReference type="ARBA" id="ARBA00023242"/>
    </source>
</evidence>
<feature type="domain" description="DM" evidence="7">
    <location>
        <begin position="50"/>
        <end position="97"/>
    </location>
</feature>
<dbReference type="SMART" id="SM00301">
    <property type="entry name" value="DM"/>
    <property type="match status" value="1"/>
</dbReference>
<keyword evidence="4 5" id="KW-0539">Nucleus</keyword>
<feature type="compositionally biased region" description="Low complexity" evidence="6">
    <location>
        <begin position="22"/>
        <end position="45"/>
    </location>
</feature>
<keyword evidence="1 5" id="KW-0479">Metal-binding</keyword>
<evidence type="ECO:0000256" key="2">
    <source>
        <dbReference type="ARBA" id="ARBA00022833"/>
    </source>
</evidence>
<dbReference type="GO" id="GO:0000978">
    <property type="term" value="F:RNA polymerase II cis-regulatory region sequence-specific DNA binding"/>
    <property type="evidence" value="ECO:0007669"/>
    <property type="project" value="TreeGrafter"/>
</dbReference>
<protein>
    <submittedName>
        <fullName evidence="8">Putative veined wing proteinrated song production evidence-nas</fullName>
    </submittedName>
</protein>
<dbReference type="GO" id="GO:0046872">
    <property type="term" value="F:metal ion binding"/>
    <property type="evidence" value="ECO:0007669"/>
    <property type="project" value="UniProtKB-KW"/>
</dbReference>
<evidence type="ECO:0000256" key="5">
    <source>
        <dbReference type="PROSITE-ProRule" id="PRU00070"/>
    </source>
</evidence>
<reference evidence="8" key="2">
    <citation type="journal article" date="2015" name="J. Proteomics">
        <title>Sexual differences in the sialomes of the zebra tick, Rhipicephalus pulchellus.</title>
        <authorList>
            <person name="Tan A.W."/>
            <person name="Francischetti I.M."/>
            <person name="Slovak M."/>
            <person name="Kini R.M."/>
            <person name="Ribeiro J.M."/>
        </authorList>
    </citation>
    <scope>NUCLEOTIDE SEQUENCE</scope>
    <source>
        <tissue evidence="8">Salivary gland</tissue>
    </source>
</reference>
<reference evidence="8" key="1">
    <citation type="submission" date="2012-11" db="EMBL/GenBank/DDBJ databases">
        <authorList>
            <person name="Lucero-Rivera Y.E."/>
            <person name="Tovar-Ramirez D."/>
        </authorList>
    </citation>
    <scope>NUCLEOTIDE SEQUENCE</scope>
    <source>
        <tissue evidence="8">Salivary gland</tissue>
    </source>
</reference>
<evidence type="ECO:0000259" key="7">
    <source>
        <dbReference type="PROSITE" id="PS50809"/>
    </source>
</evidence>